<evidence type="ECO:0000313" key="1">
    <source>
        <dbReference type="EMBL" id="URA10598.1"/>
    </source>
</evidence>
<protein>
    <recommendedName>
        <fullName evidence="3">Lipoprotein</fullName>
    </recommendedName>
</protein>
<name>A0AAX3BEQ6_9SPIR</name>
<sequence>MLIRRITTTLLFLMYLFSLSSCEKEGKGKVEEREEFQKELTTDLPGVEWRYGVAFIKGKPAYFSPVKMEEAEVDLELYLSYEYIKRECSKSPTNIVVTTEVGFLDNIQAIVLTKEIYDTNGNWVDMLFEPTLDPELYFQQHGLFYRISNQAMYLSKDKTNWSKLKMRVVSDKVTYYDIDPENPSLGKYAVYMILYLECDWFKGEYEVEEYATPG</sequence>
<gene>
    <name evidence="1" type="ORF">KDW03_01995</name>
</gene>
<dbReference type="AlphaFoldDB" id="A0AAX3BEQ6"/>
<reference evidence="1" key="1">
    <citation type="submission" date="2021-04" db="EMBL/GenBank/DDBJ databases">
        <authorList>
            <person name="Postec A."/>
        </authorList>
    </citation>
    <scope>NUCLEOTIDE SEQUENCE</scope>
    <source>
        <strain evidence="1">F1F22</strain>
    </source>
</reference>
<dbReference type="PROSITE" id="PS51257">
    <property type="entry name" value="PROKAR_LIPOPROTEIN"/>
    <property type="match status" value="1"/>
</dbReference>
<keyword evidence="2" id="KW-1185">Reference proteome</keyword>
<evidence type="ECO:0008006" key="3">
    <source>
        <dbReference type="Google" id="ProtNLM"/>
    </source>
</evidence>
<dbReference type="RefSeq" id="WP_271435724.1">
    <property type="nucleotide sequence ID" value="NZ_CP073355.1"/>
</dbReference>
<dbReference type="KEGG" id="taqu:KDW03_01995"/>
<proteinExistence type="predicted"/>
<organism evidence="1 2">
    <name type="scientific">Thermospira aquatica</name>
    <dbReference type="NCBI Taxonomy" id="2828656"/>
    <lineage>
        <taxon>Bacteria</taxon>
        <taxon>Pseudomonadati</taxon>
        <taxon>Spirochaetota</taxon>
        <taxon>Spirochaetia</taxon>
        <taxon>Brevinematales</taxon>
        <taxon>Thermospiraceae</taxon>
        <taxon>Thermospira</taxon>
    </lineage>
</organism>
<reference evidence="1" key="2">
    <citation type="submission" date="2022-06" db="EMBL/GenBank/DDBJ databases">
        <title>Thermospira aquatica gen. nov., sp. nov.</title>
        <authorList>
            <person name="Ben Ali Gam Z."/>
            <person name="Labat M."/>
        </authorList>
    </citation>
    <scope>NUCLEOTIDE SEQUENCE</scope>
    <source>
        <strain evidence="1">F1F22</strain>
    </source>
</reference>
<accession>A0AAX3BEQ6</accession>
<evidence type="ECO:0000313" key="2">
    <source>
        <dbReference type="Proteomes" id="UP001056539"/>
    </source>
</evidence>
<dbReference type="Proteomes" id="UP001056539">
    <property type="component" value="Chromosome"/>
</dbReference>
<dbReference type="EMBL" id="CP073355">
    <property type="protein sequence ID" value="URA10598.1"/>
    <property type="molecule type" value="Genomic_DNA"/>
</dbReference>